<gene>
    <name evidence="1" type="ORF">SDC9_168230</name>
</gene>
<sequence length="84" mass="9795">MLMYSMCDQTMRRHIRQIIHGTARRKQPALTVWGNPYSDNQTHTTFCPFAKICGQFRIIIKTVFQTGMHGTHHDTVFNGRKAQM</sequence>
<protein>
    <submittedName>
        <fullName evidence="1">Uncharacterized protein</fullName>
    </submittedName>
</protein>
<accession>A0A645G201</accession>
<dbReference type="EMBL" id="VSSQ01068710">
    <property type="protein sequence ID" value="MPN20851.1"/>
    <property type="molecule type" value="Genomic_DNA"/>
</dbReference>
<comment type="caution">
    <text evidence="1">The sequence shown here is derived from an EMBL/GenBank/DDBJ whole genome shotgun (WGS) entry which is preliminary data.</text>
</comment>
<evidence type="ECO:0000313" key="1">
    <source>
        <dbReference type="EMBL" id="MPN20851.1"/>
    </source>
</evidence>
<reference evidence="1" key="1">
    <citation type="submission" date="2019-08" db="EMBL/GenBank/DDBJ databases">
        <authorList>
            <person name="Kucharzyk K."/>
            <person name="Murdoch R.W."/>
            <person name="Higgins S."/>
            <person name="Loffler F."/>
        </authorList>
    </citation>
    <scope>NUCLEOTIDE SEQUENCE</scope>
</reference>
<name>A0A645G201_9ZZZZ</name>
<organism evidence="1">
    <name type="scientific">bioreactor metagenome</name>
    <dbReference type="NCBI Taxonomy" id="1076179"/>
    <lineage>
        <taxon>unclassified sequences</taxon>
        <taxon>metagenomes</taxon>
        <taxon>ecological metagenomes</taxon>
    </lineage>
</organism>
<proteinExistence type="predicted"/>
<dbReference type="AlphaFoldDB" id="A0A645G201"/>